<evidence type="ECO:0000313" key="4">
    <source>
        <dbReference type="Proteomes" id="UP000629870"/>
    </source>
</evidence>
<dbReference type="EMBL" id="VDMO01000002">
    <property type="protein sequence ID" value="TNM72579.1"/>
    <property type="molecule type" value="Genomic_DNA"/>
</dbReference>
<evidence type="ECO:0000313" key="1">
    <source>
        <dbReference type="EMBL" id="MBB6015736.1"/>
    </source>
</evidence>
<comment type="caution">
    <text evidence="2">The sequence shown here is derived from an EMBL/GenBank/DDBJ whole genome shotgun (WGS) entry which is preliminary data.</text>
</comment>
<evidence type="ECO:0000313" key="2">
    <source>
        <dbReference type="EMBL" id="TNM72579.1"/>
    </source>
</evidence>
<protein>
    <submittedName>
        <fullName evidence="2">Uncharacterized protein</fullName>
    </submittedName>
</protein>
<gene>
    <name evidence="2" type="ORF">FHR04_01725</name>
    <name evidence="1" type="ORF">HNQ04_000965</name>
</gene>
<accession>A0A5C4YBR6</accession>
<dbReference type="Proteomes" id="UP000313988">
    <property type="component" value="Unassembled WGS sequence"/>
</dbReference>
<dbReference type="EMBL" id="JACHEW010000003">
    <property type="protein sequence ID" value="MBB6015736.1"/>
    <property type="molecule type" value="Genomic_DNA"/>
</dbReference>
<dbReference type="Proteomes" id="UP000629870">
    <property type="component" value="Unassembled WGS sequence"/>
</dbReference>
<sequence length="89" mass="9694">MLGKLNWVEGSKHREASYEFAVDGQPVVATIKSREPGSMGSDFGASASFDLNGDNQDIYATGNTPEDAIHSVQEKMDRWLESVSNSSLK</sequence>
<reference evidence="2 3" key="1">
    <citation type="submission" date="2019-06" db="EMBL/GenBank/DDBJ databases">
        <title>Genome sequence of Deinococcus radiopugnans ATCC 19172.</title>
        <authorList>
            <person name="Maclea K.S."/>
            <person name="Maynard C.R."/>
        </authorList>
    </citation>
    <scope>NUCLEOTIDE SEQUENCE [LARGE SCALE GENOMIC DNA]</scope>
    <source>
        <strain evidence="2 3">ATCC 19172</strain>
    </source>
</reference>
<dbReference type="RefSeq" id="WP_139400333.1">
    <property type="nucleotide sequence ID" value="NZ_JACHEW010000003.1"/>
</dbReference>
<organism evidence="2 3">
    <name type="scientific">Deinococcus radiopugnans ATCC 19172</name>
    <dbReference type="NCBI Taxonomy" id="585398"/>
    <lineage>
        <taxon>Bacteria</taxon>
        <taxon>Thermotogati</taxon>
        <taxon>Deinococcota</taxon>
        <taxon>Deinococci</taxon>
        <taxon>Deinococcales</taxon>
        <taxon>Deinococcaceae</taxon>
        <taxon>Deinococcus</taxon>
    </lineage>
</organism>
<proteinExistence type="predicted"/>
<reference evidence="1 4" key="2">
    <citation type="submission" date="2020-08" db="EMBL/GenBank/DDBJ databases">
        <title>Genomic Encyclopedia of Type Strains, Phase IV (KMG-IV): sequencing the most valuable type-strain genomes for metagenomic binning, comparative biology and taxonomic classification.</title>
        <authorList>
            <person name="Goeker M."/>
        </authorList>
    </citation>
    <scope>NUCLEOTIDE SEQUENCE [LARGE SCALE GENOMIC DNA]</scope>
    <source>
        <strain evidence="1 4">DSM 12027</strain>
    </source>
</reference>
<name>A0A5C4YBR6_9DEIO</name>
<evidence type="ECO:0000313" key="3">
    <source>
        <dbReference type="Proteomes" id="UP000313988"/>
    </source>
</evidence>
<keyword evidence="4" id="KW-1185">Reference proteome</keyword>
<dbReference type="AlphaFoldDB" id="A0A5C4YBR6"/>